<keyword evidence="4" id="KW-0255">Endonuclease</keyword>
<comment type="similarity">
    <text evidence="1">Belongs to the HicA mRNA interferase family.</text>
</comment>
<keyword evidence="2" id="KW-1277">Toxin-antitoxin system</keyword>
<dbReference type="OrthoDB" id="9811409at2"/>
<keyword evidence="6" id="KW-0694">RNA-binding</keyword>
<dbReference type="EMBL" id="JQAN02000011">
    <property type="protein sequence ID" value="PPD57822.1"/>
    <property type="molecule type" value="Genomic_DNA"/>
</dbReference>
<proteinExistence type="inferred from homology"/>
<evidence type="ECO:0000256" key="6">
    <source>
        <dbReference type="ARBA" id="ARBA00022884"/>
    </source>
</evidence>
<evidence type="ECO:0000256" key="4">
    <source>
        <dbReference type="ARBA" id="ARBA00022759"/>
    </source>
</evidence>
<evidence type="ECO:0000256" key="1">
    <source>
        <dbReference type="ARBA" id="ARBA00006620"/>
    </source>
</evidence>
<evidence type="ECO:0000256" key="3">
    <source>
        <dbReference type="ARBA" id="ARBA00022722"/>
    </source>
</evidence>
<evidence type="ECO:0000313" key="9">
    <source>
        <dbReference type="Proteomes" id="UP000235653"/>
    </source>
</evidence>
<accession>A0A2P5P698</accession>
<dbReference type="GO" id="GO:0003729">
    <property type="term" value="F:mRNA binding"/>
    <property type="evidence" value="ECO:0007669"/>
    <property type="project" value="InterPro"/>
</dbReference>
<keyword evidence="3" id="KW-0540">Nuclease</keyword>
<dbReference type="SUPFAM" id="SSF54786">
    <property type="entry name" value="YcfA/nrd intein domain"/>
    <property type="match status" value="1"/>
</dbReference>
<keyword evidence="7" id="KW-0346">Stress response</keyword>
<name>A0A2P5P698_9CHLR</name>
<keyword evidence="5" id="KW-0378">Hydrolase</keyword>
<organism evidence="8 9">
    <name type="scientific">Dehalogenimonas etheniformans</name>
    <dbReference type="NCBI Taxonomy" id="1536648"/>
    <lineage>
        <taxon>Bacteria</taxon>
        <taxon>Bacillati</taxon>
        <taxon>Chloroflexota</taxon>
        <taxon>Dehalococcoidia</taxon>
        <taxon>Dehalococcoidales</taxon>
        <taxon>Dehalococcoidaceae</taxon>
        <taxon>Dehalogenimonas</taxon>
    </lineage>
</organism>
<evidence type="ECO:0000256" key="5">
    <source>
        <dbReference type="ARBA" id="ARBA00022801"/>
    </source>
</evidence>
<sequence length="65" mass="7270">MVVKVLERHGFVLIAQRGSHQKWRSCVISKECRQVIVPFHQGHDLPTGTMKSIIEGSGLPPTDFS</sequence>
<comment type="caution">
    <text evidence="8">The sequence shown here is derived from an EMBL/GenBank/DDBJ whole genome shotgun (WGS) entry which is preliminary data.</text>
</comment>
<dbReference type="InterPro" id="IPR038570">
    <property type="entry name" value="HicA_sf"/>
</dbReference>
<dbReference type="InterPro" id="IPR012933">
    <property type="entry name" value="HicA_mRNA_interferase"/>
</dbReference>
<evidence type="ECO:0000256" key="2">
    <source>
        <dbReference type="ARBA" id="ARBA00022649"/>
    </source>
</evidence>
<gene>
    <name evidence="8" type="ORF">JP09_007835</name>
</gene>
<dbReference type="Gene3D" id="3.30.920.30">
    <property type="entry name" value="Hypothetical protein"/>
    <property type="match status" value="1"/>
</dbReference>
<reference evidence="8 9" key="1">
    <citation type="journal article" date="2017" name="ISME J.">
        <title>Grape pomace compost harbors organohalide-respiring Dehalogenimonas species with novel reductive dehalogenase genes.</title>
        <authorList>
            <person name="Yang Y."/>
            <person name="Higgins S.A."/>
            <person name="Yan J."/>
            <person name="Simsir B."/>
            <person name="Chourey K."/>
            <person name="Iyer R."/>
            <person name="Hettich R.L."/>
            <person name="Baldwin B."/>
            <person name="Ogles D.M."/>
            <person name="Loffler F.E."/>
        </authorList>
    </citation>
    <scope>NUCLEOTIDE SEQUENCE [LARGE SCALE GENOMIC DNA]</scope>
    <source>
        <strain evidence="8 9">GP</strain>
    </source>
</reference>
<dbReference type="AlphaFoldDB" id="A0A2P5P698"/>
<evidence type="ECO:0000313" key="8">
    <source>
        <dbReference type="EMBL" id="PPD57822.1"/>
    </source>
</evidence>
<protein>
    <submittedName>
        <fullName evidence="8">Type II toxin-antitoxin system HicA family toxin</fullName>
    </submittedName>
</protein>
<dbReference type="GO" id="GO:0004519">
    <property type="term" value="F:endonuclease activity"/>
    <property type="evidence" value="ECO:0007669"/>
    <property type="project" value="UniProtKB-KW"/>
</dbReference>
<evidence type="ECO:0000256" key="7">
    <source>
        <dbReference type="ARBA" id="ARBA00023016"/>
    </source>
</evidence>
<keyword evidence="9" id="KW-1185">Reference proteome</keyword>
<dbReference type="Proteomes" id="UP000235653">
    <property type="component" value="Unassembled WGS sequence"/>
</dbReference>
<dbReference type="GO" id="GO:0016787">
    <property type="term" value="F:hydrolase activity"/>
    <property type="evidence" value="ECO:0007669"/>
    <property type="project" value="UniProtKB-KW"/>
</dbReference>
<dbReference type="Pfam" id="PF07927">
    <property type="entry name" value="HicA_toxin"/>
    <property type="match status" value="1"/>
</dbReference>